<gene>
    <name evidence="1" type="ORF">LTRI10_LOCUS51515</name>
</gene>
<protein>
    <submittedName>
        <fullName evidence="1">Uncharacterized protein</fullName>
    </submittedName>
</protein>
<accession>A0AAV2GN29</accession>
<dbReference type="Proteomes" id="UP001497516">
    <property type="component" value="Chromosome 9"/>
</dbReference>
<evidence type="ECO:0000313" key="2">
    <source>
        <dbReference type="Proteomes" id="UP001497516"/>
    </source>
</evidence>
<evidence type="ECO:0000313" key="1">
    <source>
        <dbReference type="EMBL" id="CAL1412206.1"/>
    </source>
</evidence>
<proteinExistence type="predicted"/>
<reference evidence="1 2" key="1">
    <citation type="submission" date="2024-04" db="EMBL/GenBank/DDBJ databases">
        <authorList>
            <person name="Fracassetti M."/>
        </authorList>
    </citation>
    <scope>NUCLEOTIDE SEQUENCE [LARGE SCALE GENOMIC DNA]</scope>
</reference>
<dbReference type="PANTHER" id="PTHR48462">
    <property type="entry name" value="PROTEIN, PUTATIVE-RELATED"/>
    <property type="match status" value="1"/>
</dbReference>
<organism evidence="1 2">
    <name type="scientific">Linum trigynum</name>
    <dbReference type="NCBI Taxonomy" id="586398"/>
    <lineage>
        <taxon>Eukaryota</taxon>
        <taxon>Viridiplantae</taxon>
        <taxon>Streptophyta</taxon>
        <taxon>Embryophyta</taxon>
        <taxon>Tracheophyta</taxon>
        <taxon>Spermatophyta</taxon>
        <taxon>Magnoliopsida</taxon>
        <taxon>eudicotyledons</taxon>
        <taxon>Gunneridae</taxon>
        <taxon>Pentapetalae</taxon>
        <taxon>rosids</taxon>
        <taxon>fabids</taxon>
        <taxon>Malpighiales</taxon>
        <taxon>Linaceae</taxon>
        <taxon>Linum</taxon>
    </lineage>
</organism>
<dbReference type="PANTHER" id="PTHR48462:SF1">
    <property type="entry name" value="PROTEIN, PUTATIVE-RELATED"/>
    <property type="match status" value="1"/>
</dbReference>
<dbReference type="EMBL" id="OZ034822">
    <property type="protein sequence ID" value="CAL1412206.1"/>
    <property type="molecule type" value="Genomic_DNA"/>
</dbReference>
<name>A0AAV2GN29_9ROSI</name>
<sequence length="107" mass="11931">MKKLEDIYFAKVVASSDSVFSLTTQQVALWKSQQSEHSSEWLRVVPIVGLGQTMNGRTYRSVLSYRLGVPLFLVSRPYSACSRVFDGDVFGDHVVSCVGIVNETTPR</sequence>
<dbReference type="AlphaFoldDB" id="A0AAV2GN29"/>
<keyword evidence="2" id="KW-1185">Reference proteome</keyword>